<evidence type="ECO:0000256" key="4">
    <source>
        <dbReference type="SAM" id="Phobius"/>
    </source>
</evidence>
<dbReference type="AlphaFoldDB" id="A0A221KB16"/>
<dbReference type="InterPro" id="IPR050469">
    <property type="entry name" value="Diguanylate_Cyclase"/>
</dbReference>
<dbReference type="SMART" id="SM00267">
    <property type="entry name" value="GGDEF"/>
    <property type="match status" value="1"/>
</dbReference>
<proteinExistence type="predicted"/>
<evidence type="ECO:0000313" key="7">
    <source>
        <dbReference type="Proteomes" id="UP000199729"/>
    </source>
</evidence>
<dbReference type="NCBIfam" id="TIGR00254">
    <property type="entry name" value="GGDEF"/>
    <property type="match status" value="1"/>
</dbReference>
<organism evidence="6 7">
    <name type="scientific">Vitreoscilla filiformis</name>
    <dbReference type="NCBI Taxonomy" id="63"/>
    <lineage>
        <taxon>Bacteria</taxon>
        <taxon>Pseudomonadati</taxon>
        <taxon>Pseudomonadota</taxon>
        <taxon>Betaproteobacteria</taxon>
        <taxon>Neisseriales</taxon>
        <taxon>Neisseriaceae</taxon>
        <taxon>Vitreoscilla</taxon>
    </lineage>
</organism>
<reference evidence="6 7" key="1">
    <citation type="submission" date="2017-07" db="EMBL/GenBank/DDBJ databases">
        <title>Complete Genome Sequence of the cosmetic ferment Vitreoscilla filiformis (ATCC15551).</title>
        <authorList>
            <person name="Contreras S."/>
            <person name="Sagory-Zalkind P."/>
            <person name="Blanquart H."/>
            <person name="Iltis A."/>
            <person name="Morand S.C."/>
        </authorList>
    </citation>
    <scope>NUCLEOTIDE SEQUENCE [LARGE SCALE GENOMIC DNA]</scope>
    <source>
        <strain evidence="6 7">ATCC 15551</strain>
    </source>
</reference>
<name>A0A221KB16_VITFI</name>
<dbReference type="Gene3D" id="3.30.70.270">
    <property type="match status" value="1"/>
</dbReference>
<dbReference type="Pfam" id="PF00990">
    <property type="entry name" value="GGDEF"/>
    <property type="match status" value="1"/>
</dbReference>
<dbReference type="EMBL" id="CP022423">
    <property type="protein sequence ID" value="ASM76169.1"/>
    <property type="molecule type" value="Genomic_DNA"/>
</dbReference>
<sequence>MWGLHAGSLALQVPTPVPPQAAVQSASPASGSEVPVQAAGKALEQGHQLGRLVDAWIHQGDESPAEILDLLQRMETSEPPPTGVSAALWRHTLWHAQALIAARAGMIPSLQTALGHLRELDPERREARVRADQALALAQYATLSGDANTARSQAQAAQRDYALVCEAAVPSPLCSLRAWWYSLDLMAEQARVEGHYVQAQDWSLRARKIAQRAADEGLEVRSALGVAYAQHALGQYNQAQQTLQQMIRPVQGESLQVALLHWRVAEAALGQAQLPRETQLLKLTEAWELSQQIGAPRLSAQVQLALARYWLESRPQRALTLVEDALRALQRTQDVPLQAQLHHVDGLARLLLRRPVGEGEQELKRAQNLWQASGAWAHQAAGWREASVIFERLGRTAEALQYFHQERVLLERIEQDNRQAFMAQLREQFAVAKKQRELDQLGRTHALETAQLDHQALVVRLVVLAVAFLVLISVLVLLLAMRARDLTRRLSHSEGELRLQSERDALTGLANRRHVSNRLQTAHLYEVFQGGIMLLDIDHFKHINDEQGHAAGDAVLVEVAQRLVRVVGEQGLVSRWGGEEFLVWVDDPVASLDALAQRVLHAIGDVPVVLADGQALRVTVSMGHGLFPLLGSNAKLGWERALKLVDMLLYAAKQQGRDRAIGLQTLSPSVGPREVDALGCHADVQALGPGTQLSVYRRQTADFSVLMPSPTSPHSGTSLALGSTGG</sequence>
<dbReference type="GO" id="GO:1902201">
    <property type="term" value="P:negative regulation of bacterial-type flagellum-dependent cell motility"/>
    <property type="evidence" value="ECO:0007669"/>
    <property type="project" value="TreeGrafter"/>
</dbReference>
<dbReference type="InterPro" id="IPR029787">
    <property type="entry name" value="Nucleotide_cyclase"/>
</dbReference>
<dbReference type="Proteomes" id="UP000199729">
    <property type="component" value="Chromosome"/>
</dbReference>
<feature type="compositionally biased region" description="Low complexity" evidence="3">
    <location>
        <begin position="715"/>
        <end position="726"/>
    </location>
</feature>
<feature type="transmembrane region" description="Helical" evidence="4">
    <location>
        <begin position="457"/>
        <end position="480"/>
    </location>
</feature>
<keyword evidence="4" id="KW-0812">Transmembrane</keyword>
<dbReference type="Gene3D" id="1.25.40.10">
    <property type="entry name" value="Tetratricopeptide repeat domain"/>
    <property type="match status" value="1"/>
</dbReference>
<evidence type="ECO:0000313" key="6">
    <source>
        <dbReference type="EMBL" id="ASM76169.1"/>
    </source>
</evidence>
<dbReference type="GO" id="GO:0043709">
    <property type="term" value="P:cell adhesion involved in single-species biofilm formation"/>
    <property type="evidence" value="ECO:0007669"/>
    <property type="project" value="TreeGrafter"/>
</dbReference>
<dbReference type="SUPFAM" id="SSF55073">
    <property type="entry name" value="Nucleotide cyclase"/>
    <property type="match status" value="1"/>
</dbReference>
<dbReference type="GO" id="GO:0052621">
    <property type="term" value="F:diguanylate cyclase activity"/>
    <property type="evidence" value="ECO:0007669"/>
    <property type="project" value="UniProtKB-EC"/>
</dbReference>
<dbReference type="PROSITE" id="PS50887">
    <property type="entry name" value="GGDEF"/>
    <property type="match status" value="1"/>
</dbReference>
<keyword evidence="4" id="KW-1133">Transmembrane helix</keyword>
<evidence type="ECO:0000256" key="3">
    <source>
        <dbReference type="SAM" id="MobiDB-lite"/>
    </source>
</evidence>
<evidence type="ECO:0000256" key="2">
    <source>
        <dbReference type="ARBA" id="ARBA00034247"/>
    </source>
</evidence>
<dbReference type="KEGG" id="vff:VITFI_CDS0390"/>
<dbReference type="InterPro" id="IPR043128">
    <property type="entry name" value="Rev_trsase/Diguanyl_cyclase"/>
</dbReference>
<feature type="domain" description="GGDEF" evidence="5">
    <location>
        <begin position="528"/>
        <end position="665"/>
    </location>
</feature>
<dbReference type="EC" id="2.7.7.65" evidence="1"/>
<dbReference type="CDD" id="cd01949">
    <property type="entry name" value="GGDEF"/>
    <property type="match status" value="1"/>
</dbReference>
<protein>
    <recommendedName>
        <fullName evidence="1">diguanylate cyclase</fullName>
        <ecNumber evidence="1">2.7.7.65</ecNumber>
    </recommendedName>
</protein>
<dbReference type="InterPro" id="IPR011990">
    <property type="entry name" value="TPR-like_helical_dom_sf"/>
</dbReference>
<dbReference type="PANTHER" id="PTHR45138">
    <property type="entry name" value="REGULATORY COMPONENTS OF SENSORY TRANSDUCTION SYSTEM"/>
    <property type="match status" value="1"/>
</dbReference>
<dbReference type="GO" id="GO:0005886">
    <property type="term" value="C:plasma membrane"/>
    <property type="evidence" value="ECO:0007669"/>
    <property type="project" value="TreeGrafter"/>
</dbReference>
<dbReference type="PANTHER" id="PTHR45138:SF9">
    <property type="entry name" value="DIGUANYLATE CYCLASE DGCM-RELATED"/>
    <property type="match status" value="1"/>
</dbReference>
<evidence type="ECO:0000259" key="5">
    <source>
        <dbReference type="PROSITE" id="PS50887"/>
    </source>
</evidence>
<feature type="region of interest" description="Disordered" evidence="3">
    <location>
        <begin position="707"/>
        <end position="726"/>
    </location>
</feature>
<keyword evidence="4" id="KW-0472">Membrane</keyword>
<dbReference type="InterPro" id="IPR000160">
    <property type="entry name" value="GGDEF_dom"/>
</dbReference>
<keyword evidence="7" id="KW-1185">Reference proteome</keyword>
<accession>A0A221KB16</accession>
<comment type="catalytic activity">
    <reaction evidence="2">
        <text>2 GTP = 3',3'-c-di-GMP + 2 diphosphate</text>
        <dbReference type="Rhea" id="RHEA:24898"/>
        <dbReference type="ChEBI" id="CHEBI:33019"/>
        <dbReference type="ChEBI" id="CHEBI:37565"/>
        <dbReference type="ChEBI" id="CHEBI:58805"/>
        <dbReference type="EC" id="2.7.7.65"/>
    </reaction>
</comment>
<gene>
    <name evidence="6" type="ORF">VITFI_CDS0390</name>
</gene>
<evidence type="ECO:0000256" key="1">
    <source>
        <dbReference type="ARBA" id="ARBA00012528"/>
    </source>
</evidence>